<evidence type="ECO:0000313" key="5">
    <source>
        <dbReference type="Proteomes" id="UP000675664"/>
    </source>
</evidence>
<feature type="chain" id="PRO_5035224136" evidence="1">
    <location>
        <begin position="28"/>
        <end position="462"/>
    </location>
</feature>
<dbReference type="AlphaFoldDB" id="A0A8J7VXI8"/>
<feature type="signal peptide" evidence="1">
    <location>
        <begin position="1"/>
        <end position="27"/>
    </location>
</feature>
<sequence length="462" mass="51226">MKIKKICAIISVLTIAAMLLNPISVSAAGNTFKEGDKIQFGSYLGEKLTWTVIDIDEAGNPLIFADNLIGSKAYDVPDFNKQFTYTWHSPTETATSKLYARFEWGVSTLRDWLNSVESDASKIKYTTEVNPYESSFDSGYIPGEGGFLSAKNFSTAEASLIKEVNNKSYLIQYEQNLKESGSRYIEIPQGTWDMYDAAKYFDNAYSRTVSDKVFLLSLSEYIKAYEVMGDRVGKTDLLPTVKNMLKDNYNFTSNMEAYLLRDNYMSDDNLIPYNMIMSTQYIGDYRSIGGYTGAEGRSIELKLYGVRPACWIDSSKISSLGGLGITTYPYILNGTPYQTIKGAVNINIDGYDVKFITESGVPFIDGASRTQVPLRVTLESYGATVSWNSSTKTAIVEKNGIKVEVPVGKNYIIVNGVQQTIDTAAQNVNGRIYLPIKSVVVALGGEVVWDSVTKTVLISKDK</sequence>
<feature type="domain" description="DUF6273" evidence="3">
    <location>
        <begin position="96"/>
        <end position="314"/>
    </location>
</feature>
<keyword evidence="1" id="KW-0732">Signal</keyword>
<dbReference type="Gene3D" id="3.30.457.10">
    <property type="entry name" value="Copper amine oxidase-like, N-terminal domain"/>
    <property type="match status" value="1"/>
</dbReference>
<dbReference type="RefSeq" id="WP_227017011.1">
    <property type="nucleotide sequence ID" value="NZ_JAGSND010000002.1"/>
</dbReference>
<dbReference type="EMBL" id="JAGSND010000002">
    <property type="protein sequence ID" value="MBR0596877.1"/>
    <property type="molecule type" value="Genomic_DNA"/>
</dbReference>
<dbReference type="InterPro" id="IPR036582">
    <property type="entry name" value="Mao_N_sf"/>
</dbReference>
<dbReference type="InterPro" id="IPR012854">
    <property type="entry name" value="Cu_amine_oxidase-like_N"/>
</dbReference>
<proteinExistence type="predicted"/>
<dbReference type="InterPro" id="IPR046240">
    <property type="entry name" value="DUF6273"/>
</dbReference>
<feature type="domain" description="Copper amine oxidase-like N-terminal" evidence="2">
    <location>
        <begin position="359"/>
        <end position="458"/>
    </location>
</feature>
<name>A0A8J7VXI8_9FIRM</name>
<reference evidence="4" key="1">
    <citation type="submission" date="2021-04" db="EMBL/GenBank/DDBJ databases">
        <title>Sinoanaerobacter chloroacetimidivorans sp. nov., an obligate anaerobic bacterium isolated from anaerobic sludge.</title>
        <authorList>
            <person name="Bao Y."/>
        </authorList>
    </citation>
    <scope>NUCLEOTIDE SEQUENCE</scope>
    <source>
        <strain evidence="4">BAD-6</strain>
    </source>
</reference>
<evidence type="ECO:0000259" key="3">
    <source>
        <dbReference type="Pfam" id="PF19789"/>
    </source>
</evidence>
<dbReference type="Proteomes" id="UP000675664">
    <property type="component" value="Unassembled WGS sequence"/>
</dbReference>
<keyword evidence="5" id="KW-1185">Reference proteome</keyword>
<dbReference type="Pfam" id="PF19789">
    <property type="entry name" value="DUF6273"/>
    <property type="match status" value="1"/>
</dbReference>
<evidence type="ECO:0000313" key="4">
    <source>
        <dbReference type="EMBL" id="MBR0596877.1"/>
    </source>
</evidence>
<accession>A0A8J7VXI8</accession>
<organism evidence="4 5">
    <name type="scientific">Sinanaerobacter chloroacetimidivorans</name>
    <dbReference type="NCBI Taxonomy" id="2818044"/>
    <lineage>
        <taxon>Bacteria</taxon>
        <taxon>Bacillati</taxon>
        <taxon>Bacillota</taxon>
        <taxon>Clostridia</taxon>
        <taxon>Peptostreptococcales</taxon>
        <taxon>Anaerovoracaceae</taxon>
        <taxon>Sinanaerobacter</taxon>
    </lineage>
</organism>
<reference evidence="4" key="2">
    <citation type="submission" date="2021-04" db="EMBL/GenBank/DDBJ databases">
        <authorList>
            <person name="Liu J."/>
        </authorList>
    </citation>
    <scope>NUCLEOTIDE SEQUENCE</scope>
    <source>
        <strain evidence="4">BAD-6</strain>
    </source>
</reference>
<dbReference type="SUPFAM" id="SSF55383">
    <property type="entry name" value="Copper amine oxidase, domain N"/>
    <property type="match status" value="1"/>
</dbReference>
<protein>
    <submittedName>
        <fullName evidence="4">Copper amine oxidase N-terminal domain-containing protein</fullName>
    </submittedName>
</protein>
<comment type="caution">
    <text evidence="4">The sequence shown here is derived from an EMBL/GenBank/DDBJ whole genome shotgun (WGS) entry which is preliminary data.</text>
</comment>
<evidence type="ECO:0000259" key="2">
    <source>
        <dbReference type="Pfam" id="PF07833"/>
    </source>
</evidence>
<gene>
    <name evidence="4" type="ORF">KCX82_03215</name>
</gene>
<evidence type="ECO:0000256" key="1">
    <source>
        <dbReference type="SAM" id="SignalP"/>
    </source>
</evidence>
<dbReference type="Pfam" id="PF07833">
    <property type="entry name" value="Cu_amine_oxidN1"/>
    <property type="match status" value="1"/>
</dbReference>